<gene>
    <name evidence="7" type="ORF">QE417_001402</name>
</gene>
<dbReference type="Pfam" id="PF00440">
    <property type="entry name" value="TetR_N"/>
    <property type="match status" value="1"/>
</dbReference>
<evidence type="ECO:0000313" key="8">
    <source>
        <dbReference type="Proteomes" id="UP001258315"/>
    </source>
</evidence>
<keyword evidence="1" id="KW-0805">Transcription regulation</keyword>
<evidence type="ECO:0000256" key="4">
    <source>
        <dbReference type="PROSITE-ProRule" id="PRU00335"/>
    </source>
</evidence>
<dbReference type="RefSeq" id="WP_311948702.1">
    <property type="nucleotide sequence ID" value="NZ_JAVLVU010000001.1"/>
</dbReference>
<feature type="domain" description="HTH tetR-type" evidence="6">
    <location>
        <begin position="5"/>
        <end position="65"/>
    </location>
</feature>
<dbReference type="InterPro" id="IPR001647">
    <property type="entry name" value="HTH_TetR"/>
</dbReference>
<evidence type="ECO:0000256" key="1">
    <source>
        <dbReference type="ARBA" id="ARBA00023015"/>
    </source>
</evidence>
<dbReference type="PANTHER" id="PTHR30055:SF234">
    <property type="entry name" value="HTH-TYPE TRANSCRIPTIONAL REGULATOR BETI"/>
    <property type="match status" value="1"/>
</dbReference>
<keyword evidence="8" id="KW-1185">Reference proteome</keyword>
<dbReference type="PRINTS" id="PR00455">
    <property type="entry name" value="HTHTETR"/>
</dbReference>
<proteinExistence type="predicted"/>
<dbReference type="InterPro" id="IPR009057">
    <property type="entry name" value="Homeodomain-like_sf"/>
</dbReference>
<sequence>MRNKEQTKRKLIDTVRLIFQKEGYAGLGLNKIARIAGVDKKLIYRYFGNLDGLIEAYVMDTDYWMRFADGVRELSVPAEVQDLKKLLGAILKNQFLYFYEDQEMQQLILWELSAKSDLMRSIHHTREEMGKSLLELTDPHFKNKAVNFRAIAALLVGGIYYTILHTRHNGGMFSDVDLSTPEGRQEIIKAIDQVLDLTFSI</sequence>
<feature type="transmembrane region" description="Helical" evidence="5">
    <location>
        <begin position="146"/>
        <end position="164"/>
    </location>
</feature>
<dbReference type="Proteomes" id="UP001258315">
    <property type="component" value="Unassembled WGS sequence"/>
</dbReference>
<dbReference type="PANTHER" id="PTHR30055">
    <property type="entry name" value="HTH-TYPE TRANSCRIPTIONAL REGULATOR RUTR"/>
    <property type="match status" value="1"/>
</dbReference>
<dbReference type="EMBL" id="JAVLVU010000001">
    <property type="protein sequence ID" value="MDT3402330.1"/>
    <property type="molecule type" value="Genomic_DNA"/>
</dbReference>
<protein>
    <submittedName>
        <fullName evidence="7">AcrR family transcriptional regulator</fullName>
    </submittedName>
</protein>
<feature type="DNA-binding region" description="H-T-H motif" evidence="4">
    <location>
        <begin position="28"/>
        <end position="47"/>
    </location>
</feature>
<keyword evidence="5" id="KW-0472">Membrane</keyword>
<dbReference type="SUPFAM" id="SSF46689">
    <property type="entry name" value="Homeodomain-like"/>
    <property type="match status" value="1"/>
</dbReference>
<accession>A0ABU3GRC2</accession>
<keyword evidence="2 4" id="KW-0238">DNA-binding</keyword>
<dbReference type="PROSITE" id="PS50977">
    <property type="entry name" value="HTH_TETR_2"/>
    <property type="match status" value="1"/>
</dbReference>
<evidence type="ECO:0000256" key="3">
    <source>
        <dbReference type="ARBA" id="ARBA00023163"/>
    </source>
</evidence>
<keyword evidence="5" id="KW-0812">Transmembrane</keyword>
<organism evidence="7 8">
    <name type="scientific">Mucilaginibacter terrae</name>
    <dbReference type="NCBI Taxonomy" id="1955052"/>
    <lineage>
        <taxon>Bacteria</taxon>
        <taxon>Pseudomonadati</taxon>
        <taxon>Bacteroidota</taxon>
        <taxon>Sphingobacteriia</taxon>
        <taxon>Sphingobacteriales</taxon>
        <taxon>Sphingobacteriaceae</taxon>
        <taxon>Mucilaginibacter</taxon>
    </lineage>
</organism>
<reference evidence="8" key="1">
    <citation type="submission" date="2023-07" db="EMBL/GenBank/DDBJ databases">
        <title>Functional and genomic diversity of the sorghum phyllosphere microbiome.</title>
        <authorList>
            <person name="Shade A."/>
        </authorList>
    </citation>
    <scope>NUCLEOTIDE SEQUENCE [LARGE SCALE GENOMIC DNA]</scope>
    <source>
        <strain evidence="8">SORGH_AS_0422</strain>
    </source>
</reference>
<dbReference type="InterPro" id="IPR050109">
    <property type="entry name" value="HTH-type_TetR-like_transc_reg"/>
</dbReference>
<evidence type="ECO:0000313" key="7">
    <source>
        <dbReference type="EMBL" id="MDT3402330.1"/>
    </source>
</evidence>
<comment type="caution">
    <text evidence="7">The sequence shown here is derived from an EMBL/GenBank/DDBJ whole genome shotgun (WGS) entry which is preliminary data.</text>
</comment>
<dbReference type="Gene3D" id="1.10.357.10">
    <property type="entry name" value="Tetracycline Repressor, domain 2"/>
    <property type="match status" value="1"/>
</dbReference>
<keyword evidence="3" id="KW-0804">Transcription</keyword>
<name>A0ABU3GRC2_9SPHI</name>
<keyword evidence="5" id="KW-1133">Transmembrane helix</keyword>
<evidence type="ECO:0000256" key="5">
    <source>
        <dbReference type="SAM" id="Phobius"/>
    </source>
</evidence>
<evidence type="ECO:0000259" key="6">
    <source>
        <dbReference type="PROSITE" id="PS50977"/>
    </source>
</evidence>
<evidence type="ECO:0000256" key="2">
    <source>
        <dbReference type="ARBA" id="ARBA00023125"/>
    </source>
</evidence>